<dbReference type="PANTHER" id="PTHR33570">
    <property type="entry name" value="4-CARBOXYMUCONOLACTONE DECARBOXYLASE FAMILY PROTEIN"/>
    <property type="match status" value="1"/>
</dbReference>
<dbReference type="KEGG" id="vgo:GJW-30_1_00332"/>
<evidence type="ECO:0000259" key="1">
    <source>
        <dbReference type="Pfam" id="PF02627"/>
    </source>
</evidence>
<evidence type="ECO:0000313" key="2">
    <source>
        <dbReference type="EMBL" id="BAT57822.1"/>
    </source>
</evidence>
<accession>A0A0S3PPX9</accession>
<dbReference type="GO" id="GO:0051920">
    <property type="term" value="F:peroxiredoxin activity"/>
    <property type="evidence" value="ECO:0007669"/>
    <property type="project" value="InterPro"/>
</dbReference>
<protein>
    <submittedName>
        <fullName evidence="2">Carboxymuconolactone decarboxylase family protein</fullName>
    </submittedName>
</protein>
<keyword evidence="3" id="KW-1185">Reference proteome</keyword>
<dbReference type="InterPro" id="IPR052512">
    <property type="entry name" value="4CMD/NDH-1_regulator"/>
</dbReference>
<dbReference type="InterPro" id="IPR029032">
    <property type="entry name" value="AhpD-like"/>
</dbReference>
<dbReference type="PANTHER" id="PTHR33570:SF2">
    <property type="entry name" value="CARBOXYMUCONOLACTONE DECARBOXYLASE-LIKE DOMAIN-CONTAINING PROTEIN"/>
    <property type="match status" value="1"/>
</dbReference>
<organism evidence="2 3">
    <name type="scientific">Variibacter gotjawalensis</name>
    <dbReference type="NCBI Taxonomy" id="1333996"/>
    <lineage>
        <taxon>Bacteria</taxon>
        <taxon>Pseudomonadati</taxon>
        <taxon>Pseudomonadota</taxon>
        <taxon>Alphaproteobacteria</taxon>
        <taxon>Hyphomicrobiales</taxon>
        <taxon>Nitrobacteraceae</taxon>
        <taxon>Variibacter</taxon>
    </lineage>
</organism>
<dbReference type="Proteomes" id="UP000236884">
    <property type="component" value="Chromosome"/>
</dbReference>
<dbReference type="EMBL" id="AP014946">
    <property type="protein sequence ID" value="BAT57822.1"/>
    <property type="molecule type" value="Genomic_DNA"/>
</dbReference>
<dbReference type="OrthoDB" id="9801400at2"/>
<dbReference type="SUPFAM" id="SSF69118">
    <property type="entry name" value="AhpD-like"/>
    <property type="match status" value="1"/>
</dbReference>
<dbReference type="AlphaFoldDB" id="A0A0S3PPX9"/>
<evidence type="ECO:0000313" key="3">
    <source>
        <dbReference type="Proteomes" id="UP000236884"/>
    </source>
</evidence>
<gene>
    <name evidence="2" type="ORF">GJW-30_1_00332</name>
</gene>
<sequence length="126" mass="14159">MDKKTHDKGLEIRRAVMGDTYVDAALKGADSFNQPLQEFVTEYGWGAVWGRDGLTRQTRSMLNIAMLSVMNRPHELRGHLRGALRNGVTEDEIREVLLQVAVYAGFPAAIDGFRVAREVINEEKKS</sequence>
<dbReference type="Gene3D" id="1.20.1290.10">
    <property type="entry name" value="AhpD-like"/>
    <property type="match status" value="1"/>
</dbReference>
<dbReference type="Pfam" id="PF02627">
    <property type="entry name" value="CMD"/>
    <property type="match status" value="1"/>
</dbReference>
<proteinExistence type="predicted"/>
<dbReference type="InterPro" id="IPR003779">
    <property type="entry name" value="CMD-like"/>
</dbReference>
<reference evidence="2 3" key="1">
    <citation type="submission" date="2015-08" db="EMBL/GenBank/DDBJ databases">
        <title>Investigation of the bacterial diversity of lava forest soil.</title>
        <authorList>
            <person name="Lee J.S."/>
        </authorList>
    </citation>
    <scope>NUCLEOTIDE SEQUENCE [LARGE SCALE GENOMIC DNA]</scope>
    <source>
        <strain evidence="2 3">GJW-30</strain>
    </source>
</reference>
<feature type="domain" description="Carboxymuconolactone decarboxylase-like" evidence="1">
    <location>
        <begin position="36"/>
        <end position="118"/>
    </location>
</feature>
<name>A0A0S3PPX9_9BRAD</name>
<dbReference type="RefSeq" id="WP_096358598.1">
    <property type="nucleotide sequence ID" value="NZ_AP014946.1"/>
</dbReference>